<organism evidence="2">
    <name type="scientific">Populus alba</name>
    <name type="common">White poplar</name>
    <dbReference type="NCBI Taxonomy" id="43335"/>
    <lineage>
        <taxon>Eukaryota</taxon>
        <taxon>Viridiplantae</taxon>
        <taxon>Streptophyta</taxon>
        <taxon>Embryophyta</taxon>
        <taxon>Tracheophyta</taxon>
        <taxon>Spermatophyta</taxon>
        <taxon>Magnoliopsida</taxon>
        <taxon>eudicotyledons</taxon>
        <taxon>Gunneridae</taxon>
        <taxon>Pentapetalae</taxon>
        <taxon>rosids</taxon>
        <taxon>fabids</taxon>
        <taxon>Malpighiales</taxon>
        <taxon>Salicaceae</taxon>
        <taxon>Saliceae</taxon>
        <taxon>Populus</taxon>
    </lineage>
</organism>
<dbReference type="Pfam" id="PF11886">
    <property type="entry name" value="TOC159_MAD"/>
    <property type="match status" value="1"/>
</dbReference>
<feature type="domain" description="Translocase of chloroplast 159/132 membrane anchor" evidence="1">
    <location>
        <begin position="46"/>
        <end position="210"/>
    </location>
</feature>
<dbReference type="InterPro" id="IPR024283">
    <property type="entry name" value="TOC159_MAD"/>
</dbReference>
<dbReference type="EMBL" id="RCHU01000695">
    <property type="protein sequence ID" value="TKR98089.1"/>
    <property type="molecule type" value="Genomic_DNA"/>
</dbReference>
<proteinExistence type="predicted"/>
<comment type="caution">
    <text evidence="2">The sequence shown here is derived from an EMBL/GenBank/DDBJ whole genome shotgun (WGS) entry which is preliminary data.</text>
</comment>
<name>A0A4U5PM84_POPAL</name>
<sequence>MIITTLGKMWTRKMKVQHQYRPVLDAQGWDDDCGYDGVSIESNLAVVGFDIQIIRRQLAYILRSETKLKKFKLNKTLAGISVTLLGENVVTGLKIEDQIAVGKRLALVGNAGTVRSGGDIAYRANLEVHLKSKDFPIEQDQSTLGFSLMKWRGDLGLMAHLQCQFYVRRNSKMAIRVGMNNKQSGKNKTNNSELQAVRIGIVPIIVSILQSIYPGSNVGSSNKLDY</sequence>
<dbReference type="STRING" id="43335.A0A4U5PM84"/>
<dbReference type="AlphaFoldDB" id="A0A4U5PM84"/>
<gene>
    <name evidence="2" type="ORF">D5086_0000206370</name>
</gene>
<reference evidence="2" key="1">
    <citation type="submission" date="2018-10" db="EMBL/GenBank/DDBJ databases">
        <title>Population genomic analysis revealed the cold adaptation of white poplar.</title>
        <authorList>
            <person name="Liu Y.-J."/>
        </authorList>
    </citation>
    <scope>NUCLEOTIDE SEQUENCE [LARGE SCALE GENOMIC DNA]</scope>
    <source>
        <strain evidence="2">PAL-ZL1</strain>
    </source>
</reference>
<evidence type="ECO:0000259" key="1">
    <source>
        <dbReference type="Pfam" id="PF11886"/>
    </source>
</evidence>
<evidence type="ECO:0000313" key="2">
    <source>
        <dbReference type="EMBL" id="TKR98089.1"/>
    </source>
</evidence>
<accession>A0A4U5PM84</accession>
<protein>
    <recommendedName>
        <fullName evidence="1">Translocase of chloroplast 159/132 membrane anchor domain-containing protein</fullName>
    </recommendedName>
</protein>